<reference evidence="2" key="2">
    <citation type="submission" date="2020-11" db="EMBL/GenBank/DDBJ databases">
        <authorList>
            <person name="McCartney M.A."/>
            <person name="Auch B."/>
            <person name="Kono T."/>
            <person name="Mallez S."/>
            <person name="Becker A."/>
            <person name="Gohl D.M."/>
            <person name="Silverstein K.A.T."/>
            <person name="Koren S."/>
            <person name="Bechman K.B."/>
            <person name="Herman A."/>
            <person name="Abrahante J.E."/>
            <person name="Garbe J."/>
        </authorList>
    </citation>
    <scope>NUCLEOTIDE SEQUENCE</scope>
    <source>
        <strain evidence="2">Duluth1</strain>
        <tissue evidence="2">Whole animal</tissue>
    </source>
</reference>
<proteinExistence type="predicted"/>
<dbReference type="AlphaFoldDB" id="A0A9D4K052"/>
<comment type="caution">
    <text evidence="2">The sequence shown here is derived from an EMBL/GenBank/DDBJ whole genome shotgun (WGS) entry which is preliminary data.</text>
</comment>
<dbReference type="Proteomes" id="UP000828390">
    <property type="component" value="Unassembled WGS sequence"/>
</dbReference>
<evidence type="ECO:0000256" key="1">
    <source>
        <dbReference type="SAM" id="MobiDB-lite"/>
    </source>
</evidence>
<keyword evidence="3" id="KW-1185">Reference proteome</keyword>
<reference evidence="2" key="1">
    <citation type="journal article" date="2019" name="bioRxiv">
        <title>The Genome of the Zebra Mussel, Dreissena polymorpha: A Resource for Invasive Species Research.</title>
        <authorList>
            <person name="McCartney M.A."/>
            <person name="Auch B."/>
            <person name="Kono T."/>
            <person name="Mallez S."/>
            <person name="Zhang Y."/>
            <person name="Obille A."/>
            <person name="Becker A."/>
            <person name="Abrahante J.E."/>
            <person name="Garbe J."/>
            <person name="Badalamenti J.P."/>
            <person name="Herman A."/>
            <person name="Mangelson H."/>
            <person name="Liachko I."/>
            <person name="Sullivan S."/>
            <person name="Sone E.D."/>
            <person name="Koren S."/>
            <person name="Silverstein K.A.T."/>
            <person name="Beckman K.B."/>
            <person name="Gohl D.M."/>
        </authorList>
    </citation>
    <scope>NUCLEOTIDE SEQUENCE</scope>
    <source>
        <strain evidence="2">Duluth1</strain>
        <tissue evidence="2">Whole animal</tissue>
    </source>
</reference>
<sequence length="71" mass="6896">MGLSLDLLRSCSSCSCLDLARSITSGSGFAPTVAARGRPGSGEGGGLEKSNLVLSLVRGPGDGAGEASGEV</sequence>
<evidence type="ECO:0000313" key="3">
    <source>
        <dbReference type="Proteomes" id="UP000828390"/>
    </source>
</evidence>
<protein>
    <submittedName>
        <fullName evidence="2">Uncharacterized protein</fullName>
    </submittedName>
</protein>
<accession>A0A9D4K052</accession>
<name>A0A9D4K052_DREPO</name>
<evidence type="ECO:0000313" key="2">
    <source>
        <dbReference type="EMBL" id="KAH3831260.1"/>
    </source>
</evidence>
<feature type="region of interest" description="Disordered" evidence="1">
    <location>
        <begin position="27"/>
        <end position="48"/>
    </location>
</feature>
<gene>
    <name evidence="2" type="ORF">DPMN_104522</name>
</gene>
<dbReference type="EMBL" id="JAIWYP010000004">
    <property type="protein sequence ID" value="KAH3831260.1"/>
    <property type="molecule type" value="Genomic_DNA"/>
</dbReference>
<organism evidence="2 3">
    <name type="scientific">Dreissena polymorpha</name>
    <name type="common">Zebra mussel</name>
    <name type="synonym">Mytilus polymorpha</name>
    <dbReference type="NCBI Taxonomy" id="45954"/>
    <lineage>
        <taxon>Eukaryota</taxon>
        <taxon>Metazoa</taxon>
        <taxon>Spiralia</taxon>
        <taxon>Lophotrochozoa</taxon>
        <taxon>Mollusca</taxon>
        <taxon>Bivalvia</taxon>
        <taxon>Autobranchia</taxon>
        <taxon>Heteroconchia</taxon>
        <taxon>Euheterodonta</taxon>
        <taxon>Imparidentia</taxon>
        <taxon>Neoheterodontei</taxon>
        <taxon>Myida</taxon>
        <taxon>Dreissenoidea</taxon>
        <taxon>Dreissenidae</taxon>
        <taxon>Dreissena</taxon>
    </lineage>
</organism>